<evidence type="ECO:0000313" key="2">
    <source>
        <dbReference type="Proteomes" id="UP000001127"/>
    </source>
</evidence>
<evidence type="ECO:0000313" key="1">
    <source>
        <dbReference type="EMBL" id="AAY52983.1"/>
    </source>
</evidence>
<dbReference type="GeneID" id="5601481"/>
<reference evidence="1 2" key="1">
    <citation type="journal article" date="2008" name="J. Bacteriol.">
        <title>The terminally redundant, nonpermuted genome of Listeria bacteriophage A511: a model for the SPO1-like myoviruses of gram-positive bacteria.</title>
        <authorList>
            <person name="Klumpp J."/>
            <person name="Dorscht J."/>
            <person name="Lurz R."/>
            <person name="Bielmann R."/>
            <person name="Wieland M."/>
            <person name="Zimmer M."/>
            <person name="Calendar R."/>
            <person name="Loessner M.J."/>
        </authorList>
    </citation>
    <scope>NUCLEOTIDE SEQUENCE [LARGE SCALE GENOMIC DNA]</scope>
</reference>
<name>A8AT36_BPA51</name>
<proteinExistence type="predicted"/>
<keyword evidence="2" id="KW-1185">Reference proteome</keyword>
<dbReference type="KEGG" id="vg:5601481"/>
<sequence>MKNEKVSHYCRRGDSAESAYVAGLEDMVHTFLPLAGLKSEDITCAFVDEDGMAELVREVNG</sequence>
<protein>
    <submittedName>
        <fullName evidence="1">Gp12</fullName>
    </submittedName>
</protein>
<accession>A8AT36</accession>
<dbReference type="EMBL" id="DQ003638">
    <property type="protein sequence ID" value="AAY52983.1"/>
    <property type="molecule type" value="Genomic_DNA"/>
</dbReference>
<dbReference type="Proteomes" id="UP000001127">
    <property type="component" value="Genome"/>
</dbReference>
<dbReference type="RefSeq" id="YP_001468582.1">
    <property type="nucleotide sequence ID" value="NC_009811.2"/>
</dbReference>
<organism evidence="1 2">
    <name type="scientific">Listeria phage A511</name>
    <dbReference type="NCBI Taxonomy" id="2908169"/>
    <lineage>
        <taxon>Viruses</taxon>
        <taxon>Duplodnaviria</taxon>
        <taxon>Heunggongvirae</taxon>
        <taxon>Uroviricota</taxon>
        <taxon>Caudoviricetes</taxon>
        <taxon>Herelleviridae</taxon>
        <taxon>Jasinskavirinae</taxon>
        <taxon>Pecentumvirus</taxon>
        <taxon>Listeria phage A511</taxon>
    </lineage>
</organism>